<feature type="signal peptide" evidence="2">
    <location>
        <begin position="1"/>
        <end position="23"/>
    </location>
</feature>
<reference evidence="3 4" key="1">
    <citation type="submission" date="2018-04" db="EMBL/GenBank/DDBJ databases">
        <title>Cupriavidus necator CR12 genome sequencing and assembly.</title>
        <authorList>
            <person name="Ben Fekih I."/>
            <person name="Mazhar H.S."/>
            <person name="Bello S.K."/>
            <person name="Rensing C."/>
        </authorList>
    </citation>
    <scope>NUCLEOTIDE SEQUENCE [LARGE SCALE GENOMIC DNA]</scope>
    <source>
        <strain evidence="3 4">CR12</strain>
    </source>
</reference>
<dbReference type="Pfam" id="PF03401">
    <property type="entry name" value="TctC"/>
    <property type="match status" value="1"/>
</dbReference>
<evidence type="ECO:0000313" key="4">
    <source>
        <dbReference type="Proteomes" id="UP000253501"/>
    </source>
</evidence>
<dbReference type="PANTHER" id="PTHR42928:SF5">
    <property type="entry name" value="BLR1237 PROTEIN"/>
    <property type="match status" value="1"/>
</dbReference>
<comment type="similarity">
    <text evidence="1">Belongs to the UPF0065 (bug) family.</text>
</comment>
<name>A0A367P8C8_CUPNE</name>
<dbReference type="Proteomes" id="UP000253501">
    <property type="component" value="Unassembled WGS sequence"/>
</dbReference>
<dbReference type="CDD" id="cd13578">
    <property type="entry name" value="PBP2_Bug27"/>
    <property type="match status" value="1"/>
</dbReference>
<organism evidence="3 4">
    <name type="scientific">Cupriavidus necator</name>
    <name type="common">Alcaligenes eutrophus</name>
    <name type="synonym">Ralstonia eutropha</name>
    <dbReference type="NCBI Taxonomy" id="106590"/>
    <lineage>
        <taxon>Bacteria</taxon>
        <taxon>Pseudomonadati</taxon>
        <taxon>Pseudomonadota</taxon>
        <taxon>Betaproteobacteria</taxon>
        <taxon>Burkholderiales</taxon>
        <taxon>Burkholderiaceae</taxon>
        <taxon>Cupriavidus</taxon>
    </lineage>
</organism>
<sequence>MLTRRFVRGLLCALLTIPAAGFAQDWPSGPVRVIVPFAAGSTPDLAARIISERLSIRLGKPLVVENKSGASGNIGTDAVAKAAPDGQTIGVSIAGPLAVNALLYKKLPYDPAKDIEPITIAATQPAVLVVSNKLAVSSTKDFLALLKKNPSKFSFSSMGAGTISHLAMEAIAGRCNADPVHVPYPGSGAAVLAVIAGDVDFALLPAAAVMPHVKTGKLKGLAVASAKRSASLPELPTLAEAGLDDIKADAWIGFIVPAKTPPAIVTRLHKEIVQILAEPAVHEKLKLQYMDVVGDSPSQFREVMASDVARWKPIVQKHNIKLD</sequence>
<comment type="caution">
    <text evidence="3">The sequence shown here is derived from an EMBL/GenBank/DDBJ whole genome shotgun (WGS) entry which is preliminary data.</text>
</comment>
<evidence type="ECO:0000256" key="2">
    <source>
        <dbReference type="SAM" id="SignalP"/>
    </source>
</evidence>
<dbReference type="Gene3D" id="3.40.190.10">
    <property type="entry name" value="Periplasmic binding protein-like II"/>
    <property type="match status" value="1"/>
</dbReference>
<accession>A0A367P8C8</accession>
<evidence type="ECO:0000313" key="3">
    <source>
        <dbReference type="EMBL" id="RCJ04098.1"/>
    </source>
</evidence>
<keyword evidence="2" id="KW-0732">Signal</keyword>
<proteinExistence type="inferred from homology"/>
<dbReference type="PIRSF" id="PIRSF017082">
    <property type="entry name" value="YflP"/>
    <property type="match status" value="1"/>
</dbReference>
<dbReference type="InterPro" id="IPR042100">
    <property type="entry name" value="Bug_dom1"/>
</dbReference>
<dbReference type="InterPro" id="IPR005064">
    <property type="entry name" value="BUG"/>
</dbReference>
<dbReference type="RefSeq" id="WP_114135736.1">
    <property type="nucleotide sequence ID" value="NZ_CP068436.1"/>
</dbReference>
<evidence type="ECO:0000256" key="1">
    <source>
        <dbReference type="ARBA" id="ARBA00006987"/>
    </source>
</evidence>
<dbReference type="Gene3D" id="3.40.190.150">
    <property type="entry name" value="Bordetella uptake gene, domain 1"/>
    <property type="match status" value="1"/>
</dbReference>
<dbReference type="PANTHER" id="PTHR42928">
    <property type="entry name" value="TRICARBOXYLATE-BINDING PROTEIN"/>
    <property type="match status" value="1"/>
</dbReference>
<gene>
    <name evidence="3" type="ORF">DDK22_33825</name>
</gene>
<feature type="chain" id="PRO_5016966973" evidence="2">
    <location>
        <begin position="24"/>
        <end position="323"/>
    </location>
</feature>
<dbReference type="SUPFAM" id="SSF53850">
    <property type="entry name" value="Periplasmic binding protein-like II"/>
    <property type="match status" value="1"/>
</dbReference>
<protein>
    <submittedName>
        <fullName evidence="3">Tripartite tricarboxylate transporter substrate binding protein</fullName>
    </submittedName>
</protein>
<dbReference type="AlphaFoldDB" id="A0A367P8C8"/>
<dbReference type="EMBL" id="QDHA01000113">
    <property type="protein sequence ID" value="RCJ04098.1"/>
    <property type="molecule type" value="Genomic_DNA"/>
</dbReference>